<dbReference type="eggNOG" id="ENOG502T1RP">
    <property type="taxonomic scope" value="Eukaryota"/>
</dbReference>
<dbReference type="Ensembl" id="ENSGACT00000026365.1">
    <property type="protein sequence ID" value="ENSGACP00000026314.1"/>
    <property type="gene ID" value="ENSGACG00000019921.1"/>
</dbReference>
<dbReference type="Bgee" id="ENSGACG00000019921">
    <property type="expression patterns" value="Expressed in embryo and 11 other cell types or tissues"/>
</dbReference>
<feature type="compositionally biased region" description="Polar residues" evidence="1">
    <location>
        <begin position="135"/>
        <end position="149"/>
    </location>
</feature>
<feature type="compositionally biased region" description="Polar residues" evidence="1">
    <location>
        <begin position="165"/>
        <end position="178"/>
    </location>
</feature>
<feature type="compositionally biased region" description="Polar residues" evidence="1">
    <location>
        <begin position="56"/>
        <end position="71"/>
    </location>
</feature>
<sequence length="178" mass="18708">MAQASGPIGSPGNIRTSSCVPIAGVSRPSTSPSTGCSGNNCSSIGSWQQGREPVPQTASRVVNGPTSQLDNLLQPGCQRGQTASANQLHQQGLPRPQQQQQPSKSRPMKGKTSCYAQVEVEQPPAFLSSSSISSRQQRGGDSVITSRVSNHLPCSPIKYRPAPRSTANTELQSSNPTL</sequence>
<name>G3Q8V0_GASAC</name>
<feature type="region of interest" description="Disordered" evidence="1">
    <location>
        <begin position="1"/>
        <end position="178"/>
    </location>
</feature>
<reference evidence="2" key="2">
    <citation type="submission" date="2024-04" db="UniProtKB">
        <authorList>
            <consortium name="Ensembl"/>
        </authorList>
    </citation>
    <scope>IDENTIFICATION</scope>
</reference>
<dbReference type="InParanoid" id="G3Q8V0"/>
<dbReference type="AlphaFoldDB" id="G3Q8V0"/>
<accession>G3Q8V0</accession>
<evidence type="ECO:0000256" key="1">
    <source>
        <dbReference type="SAM" id="MobiDB-lite"/>
    </source>
</evidence>
<reference evidence="2" key="1">
    <citation type="submission" date="2006-01" db="EMBL/GenBank/DDBJ databases">
        <authorList>
            <person name="Lindblad-Toh K."/>
            <person name="Mauceli E."/>
            <person name="Grabherr M."/>
            <person name="Chang J.L."/>
            <person name="Lander E.S."/>
        </authorList>
    </citation>
    <scope>NUCLEOTIDE SEQUENCE [LARGE SCALE GENOMIC DNA]</scope>
</reference>
<feature type="compositionally biased region" description="Low complexity" evidence="1">
    <location>
        <begin position="87"/>
        <end position="102"/>
    </location>
</feature>
<feature type="compositionally biased region" description="Low complexity" evidence="1">
    <location>
        <begin position="31"/>
        <end position="46"/>
    </location>
</feature>
<proteinExistence type="predicted"/>
<dbReference type="STRING" id="69293.ENSGACP00000026314"/>
<protein>
    <submittedName>
        <fullName evidence="2">Uncharacterized protein</fullName>
    </submittedName>
</protein>
<evidence type="ECO:0000313" key="2">
    <source>
        <dbReference type="Ensembl" id="ENSGACP00000026314.1"/>
    </source>
</evidence>
<organism evidence="2">
    <name type="scientific">Gasterosteus aculeatus</name>
    <name type="common">Three-spined stickleback</name>
    <dbReference type="NCBI Taxonomy" id="69293"/>
    <lineage>
        <taxon>Eukaryota</taxon>
        <taxon>Metazoa</taxon>
        <taxon>Chordata</taxon>
        <taxon>Craniata</taxon>
        <taxon>Vertebrata</taxon>
        <taxon>Euteleostomi</taxon>
        <taxon>Actinopterygii</taxon>
        <taxon>Neopterygii</taxon>
        <taxon>Teleostei</taxon>
        <taxon>Neoteleostei</taxon>
        <taxon>Acanthomorphata</taxon>
        <taxon>Eupercaria</taxon>
        <taxon>Perciformes</taxon>
        <taxon>Cottioidei</taxon>
        <taxon>Gasterosteales</taxon>
        <taxon>Gasterosteidae</taxon>
        <taxon>Gasterosteus</taxon>
    </lineage>
</organism>